<organism evidence="1 2">
    <name type="scientific">Deinococcus antarcticus</name>
    <dbReference type="NCBI Taxonomy" id="1298767"/>
    <lineage>
        <taxon>Bacteria</taxon>
        <taxon>Thermotogati</taxon>
        <taxon>Deinococcota</taxon>
        <taxon>Deinococci</taxon>
        <taxon>Deinococcales</taxon>
        <taxon>Deinococcaceae</taxon>
        <taxon>Deinococcus</taxon>
    </lineage>
</organism>
<evidence type="ECO:0008006" key="3">
    <source>
        <dbReference type="Google" id="ProtNLM"/>
    </source>
</evidence>
<dbReference type="EMBL" id="JBHRZF010000184">
    <property type="protein sequence ID" value="MFC3862269.1"/>
    <property type="molecule type" value="Genomic_DNA"/>
</dbReference>
<comment type="caution">
    <text evidence="1">The sequence shown here is derived from an EMBL/GenBank/DDBJ whole genome shotgun (WGS) entry which is preliminary data.</text>
</comment>
<accession>A0ABV8A9D5</accession>
<reference evidence="2" key="1">
    <citation type="journal article" date="2019" name="Int. J. Syst. Evol. Microbiol.">
        <title>The Global Catalogue of Microorganisms (GCM) 10K type strain sequencing project: providing services to taxonomists for standard genome sequencing and annotation.</title>
        <authorList>
            <consortium name="The Broad Institute Genomics Platform"/>
            <consortium name="The Broad Institute Genome Sequencing Center for Infectious Disease"/>
            <person name="Wu L."/>
            <person name="Ma J."/>
        </authorList>
    </citation>
    <scope>NUCLEOTIDE SEQUENCE [LARGE SCALE GENOMIC DNA]</scope>
    <source>
        <strain evidence="2">CCTCC AB 2013263</strain>
    </source>
</reference>
<gene>
    <name evidence="1" type="ORF">ACFOPQ_16015</name>
</gene>
<evidence type="ECO:0000313" key="2">
    <source>
        <dbReference type="Proteomes" id="UP001595748"/>
    </source>
</evidence>
<dbReference type="Proteomes" id="UP001595748">
    <property type="component" value="Unassembled WGS sequence"/>
</dbReference>
<keyword evidence="2" id="KW-1185">Reference proteome</keyword>
<evidence type="ECO:0000313" key="1">
    <source>
        <dbReference type="EMBL" id="MFC3862269.1"/>
    </source>
</evidence>
<sequence length="252" mass="27359">MADALLMYLAYCARIGYEVLEALWQAKQSSSTTIPGDDVLHLTPDFAAVVDGAGSWSGRLNGLRPGRFAALAVAEGVDTLEAEADLPSAARHLSLLLREALAGTSVEGELLRPQTCVVAIYSVARREVWLVGDCQALVNGEHHQFDLPTDQRAASLRQAVLRALLMKGQSIAELQASDPSWPTLKPLFEVVPAYQNHPTDLLEYRAFDGQRIPACHLHVLPVLEQVTEVVPDGYPATGGSFDDRTYLRLGST</sequence>
<name>A0ABV8A9D5_9DEIO</name>
<proteinExistence type="predicted"/>
<protein>
    <recommendedName>
        <fullName evidence="3">Protein phosphatase 2C-like protein</fullName>
    </recommendedName>
</protein>